<dbReference type="Proteomes" id="UP000263377">
    <property type="component" value="Unassembled WGS sequence"/>
</dbReference>
<dbReference type="InterPro" id="IPR050411">
    <property type="entry name" value="AlphaKG_dependent_hydroxylases"/>
</dbReference>
<dbReference type="PANTHER" id="PTHR10696">
    <property type="entry name" value="GAMMA-BUTYROBETAINE HYDROXYLASE-RELATED"/>
    <property type="match status" value="1"/>
</dbReference>
<keyword evidence="6" id="KW-0223">Dioxygenase</keyword>
<proteinExistence type="predicted"/>
<evidence type="ECO:0000313" key="6">
    <source>
        <dbReference type="EMBL" id="RGD55576.1"/>
    </source>
</evidence>
<dbReference type="PANTHER" id="PTHR10696:SF56">
    <property type="entry name" value="TAUD_TFDA-LIKE DOMAIN-CONTAINING PROTEIN"/>
    <property type="match status" value="1"/>
</dbReference>
<dbReference type="RefSeq" id="WP_117492918.1">
    <property type="nucleotide sequence ID" value="NZ_QVIG01000003.1"/>
</dbReference>
<dbReference type="InterPro" id="IPR042098">
    <property type="entry name" value="TauD-like_sf"/>
</dbReference>
<keyword evidence="2" id="KW-0560">Oxidoreductase</keyword>
<dbReference type="AlphaFoldDB" id="A0A372ZIC0"/>
<keyword evidence="4" id="KW-0045">Antibiotic biosynthesis</keyword>
<gene>
    <name evidence="6" type="ORF">DR950_40230</name>
</gene>
<evidence type="ECO:0000256" key="1">
    <source>
        <dbReference type="ARBA" id="ARBA00001954"/>
    </source>
</evidence>
<reference evidence="6 7" key="1">
    <citation type="submission" date="2018-08" db="EMBL/GenBank/DDBJ databases">
        <title>Diversity &amp; Physiological Properties of Lignin-Decomposing Actinobacteria from Soil.</title>
        <authorList>
            <person name="Roh S.G."/>
            <person name="Kim S.B."/>
        </authorList>
    </citation>
    <scope>NUCLEOTIDE SEQUENCE [LARGE SCALE GENOMIC DNA]</scope>
    <source>
        <strain evidence="6 7">MMS17-GH009</strain>
    </source>
</reference>
<protein>
    <submittedName>
        <fullName evidence="6">TauD/TfdA family dioxygenase</fullName>
    </submittedName>
</protein>
<keyword evidence="7" id="KW-1185">Reference proteome</keyword>
<comment type="caution">
    <text evidence="6">The sequence shown here is derived from an EMBL/GenBank/DDBJ whole genome shotgun (WGS) entry which is preliminary data.</text>
</comment>
<evidence type="ECO:0000256" key="4">
    <source>
        <dbReference type="ARBA" id="ARBA00023194"/>
    </source>
</evidence>
<sequence>MSSASTAPQELEWTLEEGKPATLVVPRFEGAEAACAWLNAILPDLRTALQRYGALYLRGLPVASVEDFALVRDVLIPQRTPYREKATPRSSFGNDVYSSTDLPPAQSIRMHNENSYTLTFPGLLMFACLIAPEEGGATPVADCREVLRHLPAPLVERIRSHGWTLHRSYSEHISVSWEKAFATERREDVEQYCAENLISCRWDGEGNLKTVQRRPGIVRHPATDEEVWFNHMAFWNSWSLDEELRETLLDEFGADGLPFETGVADGKPLTRDELELINTAYAEATVRQAWQPGDVMLVDNVLTAHGRDPFRGDRKIVVAMGNPVELDDCRPTVAASAETGGAA</sequence>
<dbReference type="EMBL" id="QVIG01000003">
    <property type="protein sequence ID" value="RGD55576.1"/>
    <property type="molecule type" value="Genomic_DNA"/>
</dbReference>
<dbReference type="InterPro" id="IPR003819">
    <property type="entry name" value="TauD/TfdA-like"/>
</dbReference>
<accession>A0A372ZIC0</accession>
<name>A0A372ZIC0_9ACTN</name>
<evidence type="ECO:0000259" key="5">
    <source>
        <dbReference type="Pfam" id="PF02668"/>
    </source>
</evidence>
<organism evidence="6 7">
    <name type="scientific">Kitasatospora xanthocidica</name>
    <dbReference type="NCBI Taxonomy" id="83382"/>
    <lineage>
        <taxon>Bacteria</taxon>
        <taxon>Bacillati</taxon>
        <taxon>Actinomycetota</taxon>
        <taxon>Actinomycetes</taxon>
        <taxon>Kitasatosporales</taxon>
        <taxon>Streptomycetaceae</taxon>
        <taxon>Kitasatospora</taxon>
    </lineage>
</organism>
<dbReference type="GO" id="GO:0017000">
    <property type="term" value="P:antibiotic biosynthetic process"/>
    <property type="evidence" value="ECO:0007669"/>
    <property type="project" value="UniProtKB-KW"/>
</dbReference>
<feature type="domain" description="TauD/TfdA-like" evidence="5">
    <location>
        <begin position="39"/>
        <end position="319"/>
    </location>
</feature>
<dbReference type="GO" id="GO:0051213">
    <property type="term" value="F:dioxygenase activity"/>
    <property type="evidence" value="ECO:0007669"/>
    <property type="project" value="UniProtKB-KW"/>
</dbReference>
<keyword evidence="3" id="KW-0408">Iron</keyword>
<dbReference type="Gene3D" id="3.60.130.10">
    <property type="entry name" value="Clavaminate synthase-like"/>
    <property type="match status" value="1"/>
</dbReference>
<evidence type="ECO:0000256" key="2">
    <source>
        <dbReference type="ARBA" id="ARBA00023002"/>
    </source>
</evidence>
<dbReference type="Pfam" id="PF02668">
    <property type="entry name" value="TauD"/>
    <property type="match status" value="1"/>
</dbReference>
<dbReference type="SUPFAM" id="SSF51197">
    <property type="entry name" value="Clavaminate synthase-like"/>
    <property type="match status" value="1"/>
</dbReference>
<comment type="cofactor">
    <cofactor evidence="1">
        <name>Fe(2+)</name>
        <dbReference type="ChEBI" id="CHEBI:29033"/>
    </cofactor>
</comment>
<evidence type="ECO:0000256" key="3">
    <source>
        <dbReference type="ARBA" id="ARBA00023004"/>
    </source>
</evidence>
<evidence type="ECO:0000313" key="7">
    <source>
        <dbReference type="Proteomes" id="UP000263377"/>
    </source>
</evidence>